<dbReference type="Pfam" id="PF02133">
    <property type="entry name" value="Transp_cyt_pur"/>
    <property type="match status" value="1"/>
</dbReference>
<comment type="subcellular location">
    <subcellularLocation>
        <location evidence="1">Membrane</location>
        <topology evidence="1">Multi-pass membrane protein</topology>
    </subcellularLocation>
</comment>
<feature type="transmembrane region" description="Helical" evidence="6">
    <location>
        <begin position="258"/>
        <end position="284"/>
    </location>
</feature>
<name>A0A8J2U4F7_9GAMM</name>
<feature type="transmembrane region" description="Helical" evidence="6">
    <location>
        <begin position="129"/>
        <end position="151"/>
    </location>
</feature>
<dbReference type="PANTHER" id="PTHR30569">
    <property type="entry name" value="CYTOSINE TRANSPORTER CODB"/>
    <property type="match status" value="1"/>
</dbReference>
<dbReference type="InterPro" id="IPR030191">
    <property type="entry name" value="CodB"/>
</dbReference>
<proteinExistence type="inferred from homology"/>
<evidence type="ECO:0000256" key="4">
    <source>
        <dbReference type="ARBA" id="ARBA00022989"/>
    </source>
</evidence>
<evidence type="ECO:0000256" key="5">
    <source>
        <dbReference type="ARBA" id="ARBA00023136"/>
    </source>
</evidence>
<evidence type="ECO:0000256" key="1">
    <source>
        <dbReference type="ARBA" id="ARBA00004141"/>
    </source>
</evidence>
<feature type="transmembrane region" description="Helical" evidence="6">
    <location>
        <begin position="390"/>
        <end position="411"/>
    </location>
</feature>
<comment type="caution">
    <text evidence="7">The sequence shown here is derived from an EMBL/GenBank/DDBJ whole genome shotgun (WGS) entry which is preliminary data.</text>
</comment>
<dbReference type="Proteomes" id="UP000619743">
    <property type="component" value="Unassembled WGS sequence"/>
</dbReference>
<feature type="transmembrane region" description="Helical" evidence="6">
    <location>
        <begin position="328"/>
        <end position="345"/>
    </location>
</feature>
<evidence type="ECO:0000256" key="2">
    <source>
        <dbReference type="ARBA" id="ARBA00008974"/>
    </source>
</evidence>
<feature type="transmembrane region" description="Helical" evidence="6">
    <location>
        <begin position="158"/>
        <end position="177"/>
    </location>
</feature>
<feature type="transmembrane region" description="Helical" evidence="6">
    <location>
        <begin position="16"/>
        <end position="39"/>
    </location>
</feature>
<dbReference type="OrthoDB" id="9780088at2"/>
<evidence type="ECO:0000256" key="3">
    <source>
        <dbReference type="ARBA" id="ARBA00022692"/>
    </source>
</evidence>
<feature type="transmembrane region" description="Helical" evidence="6">
    <location>
        <begin position="189"/>
        <end position="212"/>
    </location>
</feature>
<keyword evidence="8" id="KW-1185">Reference proteome</keyword>
<comment type="similarity">
    <text evidence="2">Belongs to the purine-cytosine permease (2.A.39) family.</text>
</comment>
<dbReference type="EMBL" id="BMDX01000006">
    <property type="protein sequence ID" value="GGA75185.1"/>
    <property type="molecule type" value="Genomic_DNA"/>
</dbReference>
<evidence type="ECO:0000313" key="8">
    <source>
        <dbReference type="Proteomes" id="UP000619743"/>
    </source>
</evidence>
<organism evidence="7 8">
    <name type="scientific">Neiella marina</name>
    <dbReference type="NCBI Taxonomy" id="508461"/>
    <lineage>
        <taxon>Bacteria</taxon>
        <taxon>Pseudomonadati</taxon>
        <taxon>Pseudomonadota</taxon>
        <taxon>Gammaproteobacteria</taxon>
        <taxon>Alteromonadales</taxon>
        <taxon>Echinimonadaceae</taxon>
        <taxon>Neiella</taxon>
    </lineage>
</organism>
<keyword evidence="4 6" id="KW-1133">Transmembrane helix</keyword>
<evidence type="ECO:0000256" key="6">
    <source>
        <dbReference type="SAM" id="Phobius"/>
    </source>
</evidence>
<keyword evidence="3 6" id="KW-0812">Transmembrane</keyword>
<dbReference type="GO" id="GO:0005886">
    <property type="term" value="C:plasma membrane"/>
    <property type="evidence" value="ECO:0007669"/>
    <property type="project" value="TreeGrafter"/>
</dbReference>
<feature type="transmembrane region" description="Helical" evidence="6">
    <location>
        <begin position="305"/>
        <end position="322"/>
    </location>
</feature>
<gene>
    <name evidence="7" type="ORF">GCM10011369_16320</name>
</gene>
<accession>A0A8J2U4F7</accession>
<dbReference type="InterPro" id="IPR001248">
    <property type="entry name" value="Pur-cyt_permease"/>
</dbReference>
<evidence type="ECO:0000313" key="7">
    <source>
        <dbReference type="EMBL" id="GGA75185.1"/>
    </source>
</evidence>
<feature type="transmembrane region" description="Helical" evidence="6">
    <location>
        <begin position="85"/>
        <end position="109"/>
    </location>
</feature>
<sequence length="423" mass="45559">MFEDYATTPVPQHKTVGGIGIGMINGGLAFAVPGLITGLELGTALGFEQSLYAFLLGGLILSVLGTVTGLVGMHNRFASCMTMKFVFGSFGANLISLLFVVALLGWYGVNIDLFSDVAQQLSVKLFGSAPSILALEIALGIIITLTTIWGFKLIERVSTLFVPLLALILVYLLMQSVNYQSTTTDPTVATASIGFGEAVSVVVGSFIVSVVLMPDFTRFARTSSDTAISSFLPFLGLSSFVYIVSAFAGLVVHDDDVLQVMLMLGLGGVAFFLLIVSSWVTNVVNLYSAALGLNAMFTRWKEWKIIAVAGVLGTIFASFNLLDRFTDFLFGLSVVFTPVAAIYVVDFFLIRCKRHYQLAELSETRAINLAALFAWVLAITAALLSNHGYISVTGIEACDALLVTVPAYWLLRAYLFKPAQSFQ</sequence>
<feature type="transmembrane region" description="Helical" evidence="6">
    <location>
        <begin position="366"/>
        <end position="384"/>
    </location>
</feature>
<reference evidence="8" key="1">
    <citation type="journal article" date="2019" name="Int. J. Syst. Evol. Microbiol.">
        <title>The Global Catalogue of Microorganisms (GCM) 10K type strain sequencing project: providing services to taxonomists for standard genome sequencing and annotation.</title>
        <authorList>
            <consortium name="The Broad Institute Genomics Platform"/>
            <consortium name="The Broad Institute Genome Sequencing Center for Infectious Disease"/>
            <person name="Wu L."/>
            <person name="Ma J."/>
        </authorList>
    </citation>
    <scope>NUCLEOTIDE SEQUENCE [LARGE SCALE GENOMIC DNA]</scope>
    <source>
        <strain evidence="8">CGMCC 1.10130</strain>
    </source>
</reference>
<dbReference type="AlphaFoldDB" id="A0A8J2U4F7"/>
<protein>
    <submittedName>
        <fullName evidence="7">Cytosine permease</fullName>
    </submittedName>
</protein>
<feature type="transmembrane region" description="Helical" evidence="6">
    <location>
        <begin position="232"/>
        <end position="252"/>
    </location>
</feature>
<dbReference type="GO" id="GO:0015209">
    <property type="term" value="F:cytosine transmembrane transporter activity"/>
    <property type="evidence" value="ECO:0007669"/>
    <property type="project" value="InterPro"/>
</dbReference>
<feature type="transmembrane region" description="Helical" evidence="6">
    <location>
        <begin position="51"/>
        <end position="73"/>
    </location>
</feature>
<dbReference type="PANTHER" id="PTHR30569:SF0">
    <property type="entry name" value="CYTOSINE PERMEASE"/>
    <property type="match status" value="1"/>
</dbReference>
<dbReference type="Gene3D" id="1.10.4160.10">
    <property type="entry name" value="Hydantoin permease"/>
    <property type="match status" value="1"/>
</dbReference>
<keyword evidence="5 6" id="KW-0472">Membrane</keyword>